<name>A0ABT4LKN7_9PROT</name>
<keyword evidence="3" id="KW-1185">Reference proteome</keyword>
<dbReference type="RefSeq" id="WP_269423841.1">
    <property type="nucleotide sequence ID" value="NZ_JAPWGY010000004.1"/>
</dbReference>
<dbReference type="EMBL" id="JAPWGY010000004">
    <property type="protein sequence ID" value="MCZ4281678.1"/>
    <property type="molecule type" value="Genomic_DNA"/>
</dbReference>
<comment type="caution">
    <text evidence="2">The sequence shown here is derived from an EMBL/GenBank/DDBJ whole genome shotgun (WGS) entry which is preliminary data.</text>
</comment>
<evidence type="ECO:0000256" key="1">
    <source>
        <dbReference type="SAM" id="MobiDB-lite"/>
    </source>
</evidence>
<sequence>MSIPNDVRQDVIKRLARDYKFKVVGDWFRGGVCPGCGKKEFFAHAKEPWTVKCGRENNCGWSSNVKELYPDAFANFNERYQPTEKDPDATANAYMQFSRGFPLEKTRGWWRQGKYWNPNAIGKYKGTATVKFDIDRANSISMERFIEVLKIRDPEDGVVKPQKAHFSGKFRGMAWMPPGVELDKIGELWLVEGCIDAIALNLKGIRAAAILACTNYPEEFLKLVPLSVKLVWALDGDKAGKKYILRHAKKATEAGYCCEAAIIPPKGKEKLDWNDAYQLGWLDEKGRITGFKYHGELLMAKSPFEKAMIIWARMGVNHFAVDFGMKYYWFALDLEKFNKARDTMDEEEAARQSGSISQIANCHFEFLYFLKSRFTDESWYYAKVQFPHKNTVVKDTFSGGQVAASAEFKKRLLSIAAGALFTGKGNQLDWIINRHLSNIKTVETVDFLGYAKEYGAYIFDQVAIADGKEYPINDEDFFEIGKHSIKTMNKSVHITIGNREDYKPEWKDNLWNAFGPEGFAALTFFFGSLFAEQIRAIQKSYPFLEVVGAAGAGKSTLIEFLWKLLGRDDFEGFDPNKETVAARARKFSQGANIPVSLIESDREDKSKVRQFDWDELKTAYNGRSHRGRGVKNSGNDTDDQPFRGSIVITQNNAVNASEAIMSRIVHFYFTTETQTKDSYRAAKELESTEVKHVNYFIRMACLAEKSILATVKEKAPAYEQQLSTISEIKSNRIAKNHSQMMALVDALAPLIGLTDDQHDAVISCFTNAAIKRQAALAADHPIVADFWEVVEYLQQDGTDLNHSRNDKTEIAINLNDFVRWANIKQQTVPPIQDLKKHLKQSQSRKFKDVKVVNSGLEQNKSIRCWIFETEGKQS</sequence>
<proteinExistence type="predicted"/>
<accession>A0ABT4LKN7</accession>
<dbReference type="InterPro" id="IPR034154">
    <property type="entry name" value="TOPRIM_DnaG/twinkle"/>
</dbReference>
<evidence type="ECO:0000313" key="2">
    <source>
        <dbReference type="EMBL" id="MCZ4281678.1"/>
    </source>
</evidence>
<organism evidence="2 3">
    <name type="scientific">Kiloniella laminariae</name>
    <dbReference type="NCBI Taxonomy" id="454162"/>
    <lineage>
        <taxon>Bacteria</taxon>
        <taxon>Pseudomonadati</taxon>
        <taxon>Pseudomonadota</taxon>
        <taxon>Alphaproteobacteria</taxon>
        <taxon>Rhodospirillales</taxon>
        <taxon>Kiloniellaceae</taxon>
        <taxon>Kiloniella</taxon>
    </lineage>
</organism>
<evidence type="ECO:0000313" key="3">
    <source>
        <dbReference type="Proteomes" id="UP001069802"/>
    </source>
</evidence>
<feature type="region of interest" description="Disordered" evidence="1">
    <location>
        <begin position="624"/>
        <end position="643"/>
    </location>
</feature>
<reference evidence="2" key="1">
    <citation type="submission" date="2022-12" db="EMBL/GenBank/DDBJ databases">
        <title>Bacterial isolates from different developmental stages of Nematostella vectensis.</title>
        <authorList>
            <person name="Fraune S."/>
        </authorList>
    </citation>
    <scope>NUCLEOTIDE SEQUENCE</scope>
    <source>
        <strain evidence="2">G21630-S1</strain>
    </source>
</reference>
<dbReference type="Gene3D" id="3.40.1360.10">
    <property type="match status" value="1"/>
</dbReference>
<dbReference type="Pfam" id="PF13155">
    <property type="entry name" value="Toprim_2"/>
    <property type="match status" value="1"/>
</dbReference>
<gene>
    <name evidence="2" type="ORF">O4H49_12885</name>
</gene>
<protein>
    <submittedName>
        <fullName evidence="2">Toprim domain-containing protein</fullName>
    </submittedName>
</protein>
<dbReference type="SUPFAM" id="SSF56731">
    <property type="entry name" value="DNA primase core"/>
    <property type="match status" value="1"/>
</dbReference>
<dbReference type="Proteomes" id="UP001069802">
    <property type="component" value="Unassembled WGS sequence"/>
</dbReference>
<dbReference type="CDD" id="cd01029">
    <property type="entry name" value="TOPRIM_primases"/>
    <property type="match status" value="1"/>
</dbReference>